<protein>
    <submittedName>
        <fullName evidence="1">Uncharacterized protein</fullName>
    </submittedName>
</protein>
<proteinExistence type="predicted"/>
<organism evidence="1">
    <name type="scientific">Burkholderia sp. (strain CCGE1003)</name>
    <dbReference type="NCBI Taxonomy" id="640512"/>
    <lineage>
        <taxon>Bacteria</taxon>
        <taxon>Pseudomonadati</taxon>
        <taxon>Pseudomonadota</taxon>
        <taxon>Betaproteobacteria</taxon>
        <taxon>Burkholderiales</taxon>
        <taxon>Burkholderiaceae</taxon>
        <taxon>Burkholderia</taxon>
    </lineage>
</organism>
<name>E1T5I9_BURSG</name>
<gene>
    <name evidence="1" type="ordered locus">BC1003_1380</name>
</gene>
<evidence type="ECO:0000313" key="1">
    <source>
        <dbReference type="EMBL" id="ADN57355.1"/>
    </source>
</evidence>
<dbReference type="EMBL" id="CP002217">
    <property type="protein sequence ID" value="ADN57355.1"/>
    <property type="molecule type" value="Genomic_DNA"/>
</dbReference>
<reference evidence="1" key="1">
    <citation type="submission" date="2010-09" db="EMBL/GenBank/DDBJ databases">
        <title>Complete sequence of chromosome1 of Burkholderia sp. CCGE1003.</title>
        <authorList>
            <consortium name="US DOE Joint Genome Institute"/>
            <person name="Lucas S."/>
            <person name="Copeland A."/>
            <person name="Lapidus A."/>
            <person name="Cheng J.-F."/>
            <person name="Bruce D."/>
            <person name="Goodwin L."/>
            <person name="Pitluck S."/>
            <person name="Daligault H."/>
            <person name="Davenport K."/>
            <person name="Detter J.C."/>
            <person name="Han C."/>
            <person name="Tapia R."/>
            <person name="Land M."/>
            <person name="Hauser L."/>
            <person name="Jeffries C."/>
            <person name="Kyrpides N."/>
            <person name="Ivanova N."/>
            <person name="Ovchinnikova G."/>
            <person name="Martinez-Romero E."/>
            <person name="Rogel M.A."/>
            <person name="Auchtung J."/>
            <person name="Tiedje J.M."/>
            <person name="Woyke T."/>
        </authorList>
    </citation>
    <scope>NUCLEOTIDE SEQUENCE</scope>
    <source>
        <strain evidence="1">CCGE1003</strain>
    </source>
</reference>
<accession>E1T5I9</accession>
<dbReference type="KEGG" id="bgf:BC1003_1380"/>
<sequence length="98" mass="10359">MVPNRHAERELAHIVSMIGQLERLLEQEARLPPLAVFELAYWRARIQCVTGSSGSSGSTDATDGTARVTARASALLARLDALDDAAASGALNSPRNSG</sequence>
<dbReference type="HOGENOM" id="CLU_2328435_0_0_4"/>
<dbReference type="AlphaFoldDB" id="E1T5I9"/>